<keyword evidence="3" id="KW-1185">Reference proteome</keyword>
<feature type="signal peptide" evidence="1">
    <location>
        <begin position="1"/>
        <end position="23"/>
    </location>
</feature>
<reference evidence="3" key="1">
    <citation type="journal article" date="2018" name="Front. Microbiol.">
        <title>Genome-Based Analysis Reveals the Taxonomy and Diversity of the Family Idiomarinaceae.</title>
        <authorList>
            <person name="Liu Y."/>
            <person name="Lai Q."/>
            <person name="Shao Z."/>
        </authorList>
    </citation>
    <scope>NUCLEOTIDE SEQUENCE [LARGE SCALE GENOMIC DNA]</scope>
    <source>
        <strain evidence="3">BH195</strain>
    </source>
</reference>
<accession>A0A432XTA9</accession>
<evidence type="ECO:0000313" key="2">
    <source>
        <dbReference type="EMBL" id="RUO51952.1"/>
    </source>
</evidence>
<dbReference type="AlphaFoldDB" id="A0A432XTA9"/>
<dbReference type="PROSITE" id="PS51257">
    <property type="entry name" value="PROKAR_LIPOPROTEIN"/>
    <property type="match status" value="1"/>
</dbReference>
<dbReference type="RefSeq" id="WP_126764055.1">
    <property type="nucleotide sequence ID" value="NZ_JBHLTZ010000010.1"/>
</dbReference>
<organism evidence="2 3">
    <name type="scientific">Pseudidiomarina halophila</name>
    <dbReference type="NCBI Taxonomy" id="1449799"/>
    <lineage>
        <taxon>Bacteria</taxon>
        <taxon>Pseudomonadati</taxon>
        <taxon>Pseudomonadota</taxon>
        <taxon>Gammaproteobacteria</taxon>
        <taxon>Alteromonadales</taxon>
        <taxon>Idiomarinaceae</taxon>
        <taxon>Pseudidiomarina</taxon>
    </lineage>
</organism>
<evidence type="ECO:0008006" key="4">
    <source>
        <dbReference type="Google" id="ProtNLM"/>
    </source>
</evidence>
<keyword evidence="1" id="KW-0732">Signal</keyword>
<evidence type="ECO:0000313" key="3">
    <source>
        <dbReference type="Proteomes" id="UP000287198"/>
    </source>
</evidence>
<evidence type="ECO:0000256" key="1">
    <source>
        <dbReference type="SAM" id="SignalP"/>
    </source>
</evidence>
<sequence length="146" mass="15260">MAWQLKTLVAAGALLLLAGCASPYTTNVIGKTRPAIAPEQVTIYTQEPESFEAIALITATSDASWRLTDEAKMEVVLTRLKEAAGKVGANGVLLRATGEQQDDSVHIGTGVGRSTGNVGFGISLGKTFGLTDKTAEGVAIYVPERP</sequence>
<name>A0A432XTA9_9GAMM</name>
<proteinExistence type="predicted"/>
<dbReference type="EMBL" id="PIPW01000003">
    <property type="protein sequence ID" value="RUO51952.1"/>
    <property type="molecule type" value="Genomic_DNA"/>
</dbReference>
<feature type="chain" id="PRO_5019343113" description="DUF4410 domain-containing protein" evidence="1">
    <location>
        <begin position="24"/>
        <end position="146"/>
    </location>
</feature>
<dbReference type="Proteomes" id="UP000287198">
    <property type="component" value="Unassembled WGS sequence"/>
</dbReference>
<comment type="caution">
    <text evidence="2">The sequence shown here is derived from an EMBL/GenBank/DDBJ whole genome shotgun (WGS) entry which is preliminary data.</text>
</comment>
<gene>
    <name evidence="2" type="ORF">CWI69_09940</name>
</gene>
<protein>
    <recommendedName>
        <fullName evidence="4">DUF4410 domain-containing protein</fullName>
    </recommendedName>
</protein>
<dbReference type="OrthoDB" id="6105272at2"/>